<sequence>MSEIPLEYIEKPHIGHTCGTKGFSITTVFVREFWLVMISTRRIVSSSKFKAFMISFIYPPFLFELSNLITMEKKEEDNYIV</sequence>
<dbReference type="EMBL" id="ABAW02000012">
    <property type="protein sequence ID" value="EDP12112.1"/>
    <property type="molecule type" value="Genomic_DNA"/>
</dbReference>
<accession>A8R8G7</accession>
<name>A8R8G7_9FIRM</name>
<proteinExistence type="predicted"/>
<dbReference type="HOGENOM" id="CLU_2568734_0_0_9"/>
<comment type="caution">
    <text evidence="2">The sequence shown here is derived from an EMBL/GenBank/DDBJ whole genome shotgun (WGS) entry which is preliminary data.</text>
</comment>
<evidence type="ECO:0000313" key="3">
    <source>
        <dbReference type="Proteomes" id="UP000004090"/>
    </source>
</evidence>
<reference evidence="2 3" key="2">
    <citation type="submission" date="2007-09" db="EMBL/GenBank/DDBJ databases">
        <authorList>
            <person name="Fulton L."/>
            <person name="Clifton S."/>
            <person name="Fulton B."/>
            <person name="Xu J."/>
            <person name="Minx P."/>
            <person name="Pepin K.H."/>
            <person name="Johnson M."/>
            <person name="Thiruvilangam P."/>
            <person name="Bhonagiri V."/>
            <person name="Nash W.E."/>
            <person name="Mardis E.R."/>
            <person name="Wilson R.K."/>
        </authorList>
    </citation>
    <scope>NUCLEOTIDE SEQUENCE [LARGE SCALE GENOMIC DNA]</scope>
    <source>
        <strain evidence="2 3">DSM 3991</strain>
    </source>
</reference>
<gene>
    <name evidence="2" type="ORF">EUBDOL_00297</name>
    <name evidence="1" type="ORF">EUBDOL_01344</name>
</gene>
<dbReference type="AlphaFoldDB" id="A8R8G7"/>
<dbReference type="Proteomes" id="UP000004090">
    <property type="component" value="Unassembled WGS sequence"/>
</dbReference>
<organism evidence="2 3">
    <name type="scientific">Amedibacillus dolichus DSM 3991</name>
    <dbReference type="NCBI Taxonomy" id="428127"/>
    <lineage>
        <taxon>Bacteria</taxon>
        <taxon>Bacillati</taxon>
        <taxon>Bacillota</taxon>
        <taxon>Erysipelotrichia</taxon>
        <taxon>Erysipelotrichales</taxon>
        <taxon>Erysipelotrichaceae</taxon>
        <taxon>Amedibacillus</taxon>
    </lineage>
</organism>
<dbReference type="EMBL" id="ABAW02000020">
    <property type="protein sequence ID" value="EDP11016.1"/>
    <property type="molecule type" value="Genomic_DNA"/>
</dbReference>
<evidence type="ECO:0000313" key="1">
    <source>
        <dbReference type="EMBL" id="EDP11016.1"/>
    </source>
</evidence>
<evidence type="ECO:0000313" key="2">
    <source>
        <dbReference type="EMBL" id="EDP12112.1"/>
    </source>
</evidence>
<reference evidence="2 3" key="1">
    <citation type="submission" date="2007-09" db="EMBL/GenBank/DDBJ databases">
        <title>Draft genome sequence of Eubacterium dolichum (DSM 3991).</title>
        <authorList>
            <person name="Sudarsanam P."/>
            <person name="Ley R."/>
            <person name="Guruge J."/>
            <person name="Turnbaugh P.J."/>
            <person name="Mahowald M."/>
            <person name="Liep D."/>
            <person name="Gordon J."/>
        </authorList>
    </citation>
    <scope>NUCLEOTIDE SEQUENCE [LARGE SCALE GENOMIC DNA]</scope>
    <source>
        <strain evidence="2 3">DSM 3991</strain>
    </source>
</reference>
<protein>
    <submittedName>
        <fullName evidence="2">Uncharacterized protein</fullName>
    </submittedName>
</protein>